<dbReference type="EMBL" id="QRGO01000001">
    <property type="protein sequence ID" value="RDV04173.1"/>
    <property type="molecule type" value="Genomic_DNA"/>
</dbReference>
<evidence type="ECO:0000313" key="3">
    <source>
        <dbReference type="Proteomes" id="UP000263993"/>
    </source>
</evidence>
<keyword evidence="3" id="KW-1185">Reference proteome</keyword>
<name>A0A371B9T1_9BRAD</name>
<evidence type="ECO:0000256" key="1">
    <source>
        <dbReference type="SAM" id="SignalP"/>
    </source>
</evidence>
<evidence type="ECO:0008006" key="4">
    <source>
        <dbReference type="Google" id="ProtNLM"/>
    </source>
</evidence>
<dbReference type="Proteomes" id="UP000263993">
    <property type="component" value="Unassembled WGS sequence"/>
</dbReference>
<evidence type="ECO:0000313" key="2">
    <source>
        <dbReference type="EMBL" id="RDV04173.1"/>
    </source>
</evidence>
<proteinExistence type="predicted"/>
<comment type="caution">
    <text evidence="2">The sequence shown here is derived from an EMBL/GenBank/DDBJ whole genome shotgun (WGS) entry which is preliminary data.</text>
</comment>
<gene>
    <name evidence="2" type="ORF">DXH78_06010</name>
</gene>
<protein>
    <recommendedName>
        <fullName evidence="4">Invasion associated locus B family protein</fullName>
    </recommendedName>
</protein>
<accession>A0A371B9T1</accession>
<dbReference type="RefSeq" id="WP_115516200.1">
    <property type="nucleotide sequence ID" value="NZ_QRGO01000001.1"/>
</dbReference>
<dbReference type="Pfam" id="PF06776">
    <property type="entry name" value="IalB"/>
    <property type="match status" value="1"/>
</dbReference>
<reference evidence="3" key="1">
    <citation type="submission" date="2018-08" db="EMBL/GenBank/DDBJ databases">
        <authorList>
            <person name="Kim S.-J."/>
            <person name="Jung G.-Y."/>
        </authorList>
    </citation>
    <scope>NUCLEOTIDE SEQUENCE [LARGE SCALE GENOMIC DNA]</scope>
    <source>
        <strain evidence="3">GY_H</strain>
    </source>
</reference>
<organism evidence="2 3">
    <name type="scientific">Undibacter mobilis</name>
    <dbReference type="NCBI Taxonomy" id="2292256"/>
    <lineage>
        <taxon>Bacteria</taxon>
        <taxon>Pseudomonadati</taxon>
        <taxon>Pseudomonadota</taxon>
        <taxon>Alphaproteobacteria</taxon>
        <taxon>Hyphomicrobiales</taxon>
        <taxon>Nitrobacteraceae</taxon>
        <taxon>Undibacter</taxon>
    </lineage>
</organism>
<dbReference type="AlphaFoldDB" id="A0A371B9T1"/>
<dbReference type="InterPro" id="IPR038696">
    <property type="entry name" value="IalB_sf"/>
</dbReference>
<keyword evidence="1" id="KW-0732">Signal</keyword>
<dbReference type="OrthoDB" id="9806572at2"/>
<feature type="chain" id="PRO_5016794230" description="Invasion associated locus B family protein" evidence="1">
    <location>
        <begin position="28"/>
        <end position="181"/>
    </location>
</feature>
<dbReference type="InterPro" id="IPR010642">
    <property type="entry name" value="Invasion_prot_B"/>
</dbReference>
<feature type="signal peptide" evidence="1">
    <location>
        <begin position="1"/>
        <end position="27"/>
    </location>
</feature>
<sequence length="181" mass="19139">MKHPSPAIVLTTATAVLVAISLNPAFAQKKDPTEQAVLLGQFGDWGAYTATPGGKKVCFVLSKPSSATTEPAGRNRDASYAFVSTRPAENVKNEVSLIVGYPQKPNHDASATVDAKSYVLYTQNDGAWVKNAGEEAQMVDAMRKGSSLVVKSESGRGTKTTDTYSLRGVAEALDKVAAECK</sequence>
<dbReference type="Gene3D" id="2.60.40.1880">
    <property type="entry name" value="Invasion associated locus B (IalB) protein"/>
    <property type="match status" value="1"/>
</dbReference>